<dbReference type="Proteomes" id="UP001642720">
    <property type="component" value="Unassembled WGS sequence"/>
</dbReference>
<gene>
    <name evidence="2" type="ORF">CCMA1212_000242</name>
</gene>
<feature type="region of interest" description="Disordered" evidence="1">
    <location>
        <begin position="51"/>
        <end position="137"/>
    </location>
</feature>
<evidence type="ECO:0000313" key="3">
    <source>
        <dbReference type="Proteomes" id="UP001642720"/>
    </source>
</evidence>
<feature type="compositionally biased region" description="Pro residues" evidence="1">
    <location>
        <begin position="1"/>
        <end position="17"/>
    </location>
</feature>
<evidence type="ECO:0000256" key="1">
    <source>
        <dbReference type="SAM" id="MobiDB-lite"/>
    </source>
</evidence>
<evidence type="ECO:0000313" key="2">
    <source>
        <dbReference type="EMBL" id="TFB07665.1"/>
    </source>
</evidence>
<dbReference type="EMBL" id="PPTA01000001">
    <property type="protein sequence ID" value="TFB07665.1"/>
    <property type="molecule type" value="Genomic_DNA"/>
</dbReference>
<protein>
    <submittedName>
        <fullName evidence="2">Uncharacterized protein</fullName>
    </submittedName>
</protein>
<accession>A0ABY2HK59</accession>
<reference evidence="2 3" key="1">
    <citation type="submission" date="2018-01" db="EMBL/GenBank/DDBJ databases">
        <title>Genome characterization of the sugarcane-associated fungus Trichoderma ghanense CCMA-1212 and their application in lignocelulose bioconversion.</title>
        <authorList>
            <person name="Steindorff A.S."/>
            <person name="Mendes T.D."/>
            <person name="Vilela E.S.D."/>
            <person name="Rodrigues D.S."/>
            <person name="Formighieri E.F."/>
            <person name="Melo I.S."/>
            <person name="Favaro L.C.L."/>
        </authorList>
    </citation>
    <scope>NUCLEOTIDE SEQUENCE [LARGE SCALE GENOMIC DNA]</scope>
    <source>
        <strain evidence="2 3">CCMA-1212</strain>
    </source>
</reference>
<feature type="compositionally biased region" description="Basic and acidic residues" evidence="1">
    <location>
        <begin position="109"/>
        <end position="120"/>
    </location>
</feature>
<dbReference type="GeneID" id="300572169"/>
<feature type="compositionally biased region" description="Low complexity" evidence="1">
    <location>
        <begin position="90"/>
        <end position="104"/>
    </location>
</feature>
<sequence>MPAPTRPIPLPSTPPPSLTHTPFTRRRRRPPQNILRAFLAIILFIHAAAPQGPHPTLRRPPRLQLQRIRPLPSATTQPRRIPPSRLSDPAGASISSSSSAAVVARPVGKVRDEGRERGDARDDDADGGFDNGPFDCRGGVEVVCQVADGLDADDLDDCHEEAEGEEAEEGDFAARLHLELEEDGKGEDEPRRN</sequence>
<name>A0ABY2HK59_9HYPO</name>
<comment type="caution">
    <text evidence="2">The sequence shown here is derived from an EMBL/GenBank/DDBJ whole genome shotgun (WGS) entry which is preliminary data.</text>
</comment>
<organism evidence="2 3">
    <name type="scientific">Trichoderma ghanense</name>
    <dbReference type="NCBI Taxonomy" id="65468"/>
    <lineage>
        <taxon>Eukaryota</taxon>
        <taxon>Fungi</taxon>
        <taxon>Dikarya</taxon>
        <taxon>Ascomycota</taxon>
        <taxon>Pezizomycotina</taxon>
        <taxon>Sordariomycetes</taxon>
        <taxon>Hypocreomycetidae</taxon>
        <taxon>Hypocreales</taxon>
        <taxon>Hypocreaceae</taxon>
        <taxon>Trichoderma</taxon>
    </lineage>
</organism>
<feature type="compositionally biased region" description="Low complexity" evidence="1">
    <location>
        <begin position="62"/>
        <end position="72"/>
    </location>
</feature>
<feature type="region of interest" description="Disordered" evidence="1">
    <location>
        <begin position="1"/>
        <end position="30"/>
    </location>
</feature>
<dbReference type="RefSeq" id="XP_073563866.1">
    <property type="nucleotide sequence ID" value="XM_073697719.1"/>
</dbReference>
<proteinExistence type="predicted"/>
<keyword evidence="3" id="KW-1185">Reference proteome</keyword>